<dbReference type="PANTHER" id="PTHR43805:SF1">
    <property type="entry name" value="GP-PDE DOMAIN-CONTAINING PROTEIN"/>
    <property type="match status" value="1"/>
</dbReference>
<gene>
    <name evidence="2" type="ordered locus">Svir_19720</name>
</gene>
<dbReference type="Proteomes" id="UP000000841">
    <property type="component" value="Chromosome"/>
</dbReference>
<dbReference type="PROSITE" id="PS51704">
    <property type="entry name" value="GP_PDE"/>
    <property type="match status" value="1"/>
</dbReference>
<dbReference type="PANTHER" id="PTHR43805">
    <property type="entry name" value="GLYCEROPHOSPHORYL DIESTER PHOSPHODIESTERASE"/>
    <property type="match status" value="1"/>
</dbReference>
<feature type="domain" description="GP-PDE" evidence="1">
    <location>
        <begin position="13"/>
        <end position="251"/>
    </location>
</feature>
<dbReference type="eggNOG" id="COG0584">
    <property type="taxonomic scope" value="Bacteria"/>
</dbReference>
<dbReference type="Gene3D" id="3.20.20.190">
    <property type="entry name" value="Phosphatidylinositol (PI) phosphodiesterase"/>
    <property type="match status" value="1"/>
</dbReference>
<sequence>MTAAHPYLVDSPPRAFAHRGWHVGDLSGMENSLSAFRRAVLEGYRYVETDVHATADGTVVVHHDRTLDRTTDGTGPIATQLWSTVRRAKIGGREPVSRLEDVLEELPETFFNIDIKSDAAVEPFVRTVRRLNAFDRVAAAAFSEARLVRLRKLAGPRLLTSLGPRSALLLRADGWLPFLRLGSFSRGRMAQVPLRHGPVTVVDKAFIAAAHRLGIEVHTWTINDQERMRQLLDLGVHGIVTDRPDLLREVLIERGSWPSR</sequence>
<evidence type="ECO:0000313" key="3">
    <source>
        <dbReference type="Proteomes" id="UP000000841"/>
    </source>
</evidence>
<dbReference type="GO" id="GO:0006629">
    <property type="term" value="P:lipid metabolic process"/>
    <property type="evidence" value="ECO:0007669"/>
    <property type="project" value="InterPro"/>
</dbReference>
<dbReference type="InterPro" id="IPR030395">
    <property type="entry name" value="GP_PDE_dom"/>
</dbReference>
<dbReference type="AlphaFoldDB" id="C7MV38"/>
<dbReference type="STRING" id="471857.Svir_19720"/>
<dbReference type="EMBL" id="CP001683">
    <property type="protein sequence ID" value="ACU96990.1"/>
    <property type="molecule type" value="Genomic_DNA"/>
</dbReference>
<organism evidence="2 3">
    <name type="scientific">Saccharomonospora viridis (strain ATCC 15386 / DSM 43017 / JCM 3036 / CCUG 5913 / NBRC 12207 / NCIMB 9602 / P101)</name>
    <name type="common">Thermoactinomyces viridis</name>
    <dbReference type="NCBI Taxonomy" id="471857"/>
    <lineage>
        <taxon>Bacteria</taxon>
        <taxon>Bacillati</taxon>
        <taxon>Actinomycetota</taxon>
        <taxon>Actinomycetes</taxon>
        <taxon>Pseudonocardiales</taxon>
        <taxon>Pseudonocardiaceae</taxon>
        <taxon>Saccharomonospora</taxon>
    </lineage>
</organism>
<name>C7MV38_SACVD</name>
<protein>
    <submittedName>
        <fullName evidence="2">Glycerophosphoryl diester phosphodiesterase</fullName>
    </submittedName>
</protein>
<dbReference type="HOGENOM" id="CLU_030006_3_6_11"/>
<reference evidence="2 3" key="1">
    <citation type="journal article" date="2009" name="Stand. Genomic Sci.">
        <title>Complete genome sequence of Saccharomonospora viridis type strain (P101).</title>
        <authorList>
            <person name="Pati A."/>
            <person name="Sikorski J."/>
            <person name="Nolan M."/>
            <person name="Lapidus A."/>
            <person name="Copeland A."/>
            <person name="Glavina Del Rio T."/>
            <person name="Lucas S."/>
            <person name="Chen F."/>
            <person name="Tice H."/>
            <person name="Pitluck S."/>
            <person name="Cheng J.F."/>
            <person name="Chertkov O."/>
            <person name="Brettin T."/>
            <person name="Han C."/>
            <person name="Detter J.C."/>
            <person name="Kuske C."/>
            <person name="Bruce D."/>
            <person name="Goodwin L."/>
            <person name="Chain P."/>
            <person name="D'haeseleer P."/>
            <person name="Chen A."/>
            <person name="Palaniappan K."/>
            <person name="Ivanova N."/>
            <person name="Mavromatis K."/>
            <person name="Mikhailova N."/>
            <person name="Rohde M."/>
            <person name="Tindall B.J."/>
            <person name="Goker M."/>
            <person name="Bristow J."/>
            <person name="Eisen J.A."/>
            <person name="Markowitz V."/>
            <person name="Hugenholtz P."/>
            <person name="Kyrpides N.C."/>
            <person name="Klenk H.P."/>
        </authorList>
    </citation>
    <scope>NUCLEOTIDE SEQUENCE [LARGE SCALE GENOMIC DNA]</scope>
    <source>
        <strain evidence="3">ATCC 15386 / DSM 43017 / JCM 3036 / NBRC 12207 / P101</strain>
    </source>
</reference>
<dbReference type="Pfam" id="PF03009">
    <property type="entry name" value="GDPD"/>
    <property type="match status" value="1"/>
</dbReference>
<dbReference type="GO" id="GO:0008081">
    <property type="term" value="F:phosphoric diester hydrolase activity"/>
    <property type="evidence" value="ECO:0007669"/>
    <property type="project" value="InterPro"/>
</dbReference>
<dbReference type="SUPFAM" id="SSF51695">
    <property type="entry name" value="PLC-like phosphodiesterases"/>
    <property type="match status" value="1"/>
</dbReference>
<keyword evidence="3" id="KW-1185">Reference proteome</keyword>
<dbReference type="InterPro" id="IPR017946">
    <property type="entry name" value="PLC-like_Pdiesterase_TIM-brl"/>
</dbReference>
<accession>C7MV38</accession>
<dbReference type="CDD" id="cd08561">
    <property type="entry name" value="GDPD_cytoplasmic_ScUgpQ2_like"/>
    <property type="match status" value="1"/>
</dbReference>
<proteinExistence type="predicted"/>
<dbReference type="KEGG" id="svi:Svir_19720"/>
<evidence type="ECO:0000313" key="2">
    <source>
        <dbReference type="EMBL" id="ACU96990.1"/>
    </source>
</evidence>
<dbReference type="PROSITE" id="PS50007">
    <property type="entry name" value="PIPLC_X_DOMAIN"/>
    <property type="match status" value="1"/>
</dbReference>
<dbReference type="RefSeq" id="WP_015786303.1">
    <property type="nucleotide sequence ID" value="NC_013159.1"/>
</dbReference>
<evidence type="ECO:0000259" key="1">
    <source>
        <dbReference type="PROSITE" id="PS51704"/>
    </source>
</evidence>